<feature type="domain" description="C-type lectin" evidence="3">
    <location>
        <begin position="28"/>
        <end position="141"/>
    </location>
</feature>
<dbReference type="InterPro" id="IPR001304">
    <property type="entry name" value="C-type_lectin-like"/>
</dbReference>
<name>F6SYC7_CIOIN</name>
<evidence type="ECO:0000256" key="1">
    <source>
        <dbReference type="ARBA" id="ARBA00023157"/>
    </source>
</evidence>
<dbReference type="Proteomes" id="UP000008144">
    <property type="component" value="Unassembled WGS sequence"/>
</dbReference>
<sequence>MYSFKICVVLLIMLHPVVQARYAWYGPGNGYAYFVIDINLSYGDAKLQCGYYGATLAVHAPKDRRIMKILEEHLTVLTEQDYWIGLNDIQREGRFVWEDGTLLTKSQENWYPTEPNNYGRGEDCVGGNHAGSLKWNDYRCSYGKLYALCERAL</sequence>
<feature type="signal peptide" evidence="2">
    <location>
        <begin position="1"/>
        <end position="20"/>
    </location>
</feature>
<dbReference type="GO" id="GO:0030246">
    <property type="term" value="F:carbohydrate binding"/>
    <property type="evidence" value="ECO:0000318"/>
    <property type="project" value="GO_Central"/>
</dbReference>
<dbReference type="SMART" id="SM00034">
    <property type="entry name" value="CLECT"/>
    <property type="match status" value="1"/>
</dbReference>
<dbReference type="RefSeq" id="XP_002125316.1">
    <property type="nucleotide sequence ID" value="XM_002125280.3"/>
</dbReference>
<dbReference type="PANTHER" id="PTHR22801">
    <property type="entry name" value="LITHOSTATHINE"/>
    <property type="match status" value="1"/>
</dbReference>
<dbReference type="InterPro" id="IPR018378">
    <property type="entry name" value="C-type_lectin_CS"/>
</dbReference>
<accession>A0A1W2W6I7</accession>
<dbReference type="SUPFAM" id="SSF56436">
    <property type="entry name" value="C-type lectin-like"/>
    <property type="match status" value="1"/>
</dbReference>
<organism evidence="4 5">
    <name type="scientific">Ciona intestinalis</name>
    <name type="common">Transparent sea squirt</name>
    <name type="synonym">Ascidia intestinalis</name>
    <dbReference type="NCBI Taxonomy" id="7719"/>
    <lineage>
        <taxon>Eukaryota</taxon>
        <taxon>Metazoa</taxon>
        <taxon>Chordata</taxon>
        <taxon>Tunicata</taxon>
        <taxon>Ascidiacea</taxon>
        <taxon>Phlebobranchia</taxon>
        <taxon>Cionidae</taxon>
        <taxon>Ciona</taxon>
    </lineage>
</organism>
<reference evidence="5" key="1">
    <citation type="journal article" date="2002" name="Science">
        <title>The draft genome of Ciona intestinalis: insights into chordate and vertebrate origins.</title>
        <authorList>
            <person name="Dehal P."/>
            <person name="Satou Y."/>
            <person name="Campbell R.K."/>
            <person name="Chapman J."/>
            <person name="Degnan B."/>
            <person name="De Tomaso A."/>
            <person name="Davidson B."/>
            <person name="Di Gregorio A."/>
            <person name="Gelpke M."/>
            <person name="Goodstein D.M."/>
            <person name="Harafuji N."/>
            <person name="Hastings K.E."/>
            <person name="Ho I."/>
            <person name="Hotta K."/>
            <person name="Huang W."/>
            <person name="Kawashima T."/>
            <person name="Lemaire P."/>
            <person name="Martinez D."/>
            <person name="Meinertzhagen I.A."/>
            <person name="Necula S."/>
            <person name="Nonaka M."/>
            <person name="Putnam N."/>
            <person name="Rash S."/>
            <person name="Saiga H."/>
            <person name="Satake M."/>
            <person name="Terry A."/>
            <person name="Yamada L."/>
            <person name="Wang H.G."/>
            <person name="Awazu S."/>
            <person name="Azumi K."/>
            <person name="Boore J."/>
            <person name="Branno M."/>
            <person name="Chin-Bow S."/>
            <person name="DeSantis R."/>
            <person name="Doyle S."/>
            <person name="Francino P."/>
            <person name="Keys D.N."/>
            <person name="Haga S."/>
            <person name="Hayashi H."/>
            <person name="Hino K."/>
            <person name="Imai K.S."/>
            <person name="Inaba K."/>
            <person name="Kano S."/>
            <person name="Kobayashi K."/>
            <person name="Kobayashi M."/>
            <person name="Lee B.I."/>
            <person name="Makabe K.W."/>
            <person name="Manohar C."/>
            <person name="Matassi G."/>
            <person name="Medina M."/>
            <person name="Mochizuki Y."/>
            <person name="Mount S."/>
            <person name="Morishita T."/>
            <person name="Miura S."/>
            <person name="Nakayama A."/>
            <person name="Nishizaka S."/>
            <person name="Nomoto H."/>
            <person name="Ohta F."/>
            <person name="Oishi K."/>
            <person name="Rigoutsos I."/>
            <person name="Sano M."/>
            <person name="Sasaki A."/>
            <person name="Sasakura Y."/>
            <person name="Shoguchi E."/>
            <person name="Shin-i T."/>
            <person name="Spagnuolo A."/>
            <person name="Stainier D."/>
            <person name="Suzuki M.M."/>
            <person name="Tassy O."/>
            <person name="Takatori N."/>
            <person name="Tokuoka M."/>
            <person name="Yagi K."/>
            <person name="Yoshizaki F."/>
            <person name="Wada S."/>
            <person name="Zhang C."/>
            <person name="Hyatt P.D."/>
            <person name="Larimer F."/>
            <person name="Detter C."/>
            <person name="Doggett N."/>
            <person name="Glavina T."/>
            <person name="Hawkins T."/>
            <person name="Richardson P."/>
            <person name="Lucas S."/>
            <person name="Kohara Y."/>
            <person name="Levine M."/>
            <person name="Satoh N."/>
            <person name="Rokhsar D.S."/>
        </authorList>
    </citation>
    <scope>NUCLEOTIDE SEQUENCE [LARGE SCALE GENOMIC DNA]</scope>
</reference>
<dbReference type="PROSITE" id="PS50041">
    <property type="entry name" value="C_TYPE_LECTIN_2"/>
    <property type="match status" value="1"/>
</dbReference>
<dbReference type="InParanoid" id="F6SYC7"/>
<proteinExistence type="predicted"/>
<dbReference type="OrthoDB" id="418245at2759"/>
<dbReference type="PANTHER" id="PTHR22801:SF63">
    <property type="entry name" value="C-TYPE LECTIN DOMAIN-CONTAINING PROTEIN"/>
    <property type="match status" value="1"/>
</dbReference>
<gene>
    <name evidence="4" type="primary">LOC100179025</name>
</gene>
<protein>
    <submittedName>
        <fullName evidence="4">Alpha-N-acetylgalactosamine-specific lectin-like</fullName>
    </submittedName>
</protein>
<dbReference type="AlphaFoldDB" id="F6SYC7"/>
<dbReference type="GO" id="GO:0006955">
    <property type="term" value="P:immune response"/>
    <property type="evidence" value="ECO:0000318"/>
    <property type="project" value="GO_Central"/>
</dbReference>
<dbReference type="InterPro" id="IPR016187">
    <property type="entry name" value="CTDL_fold"/>
</dbReference>
<dbReference type="GeneTree" id="ENSGT00940000166150"/>
<dbReference type="PROSITE" id="PS00615">
    <property type="entry name" value="C_TYPE_LECTIN_1"/>
    <property type="match status" value="1"/>
</dbReference>
<accession>F6SYC7</accession>
<keyword evidence="2" id="KW-0732">Signal</keyword>
<dbReference type="GO" id="GO:0009897">
    <property type="term" value="C:external side of plasma membrane"/>
    <property type="evidence" value="ECO:0000318"/>
    <property type="project" value="GO_Central"/>
</dbReference>
<keyword evidence="5" id="KW-1185">Reference proteome</keyword>
<evidence type="ECO:0000313" key="5">
    <source>
        <dbReference type="Proteomes" id="UP000008144"/>
    </source>
</evidence>
<dbReference type="GeneID" id="100179025"/>
<evidence type="ECO:0000256" key="2">
    <source>
        <dbReference type="SAM" id="SignalP"/>
    </source>
</evidence>
<dbReference type="Ensembl" id="ENSCINT00000026559.2">
    <property type="protein sequence ID" value="ENSCINP00000026313.2"/>
    <property type="gene ID" value="ENSCING00000014596.2"/>
</dbReference>
<dbReference type="GO" id="GO:0038187">
    <property type="term" value="F:pattern recognition receptor activity"/>
    <property type="evidence" value="ECO:0000318"/>
    <property type="project" value="GO_Central"/>
</dbReference>
<dbReference type="OMA" id="YALCERA"/>
<dbReference type="KEGG" id="cin:100179025"/>
<feature type="chain" id="PRO_5014090087" evidence="2">
    <location>
        <begin position="21"/>
        <end position="153"/>
    </location>
</feature>
<keyword evidence="1" id="KW-1015">Disulfide bond</keyword>
<reference evidence="4" key="3">
    <citation type="submission" date="2025-09" db="UniProtKB">
        <authorList>
            <consortium name="Ensembl"/>
        </authorList>
    </citation>
    <scope>IDENTIFICATION</scope>
</reference>
<reference evidence="4" key="2">
    <citation type="submission" date="2025-08" db="UniProtKB">
        <authorList>
            <consortium name="Ensembl"/>
        </authorList>
    </citation>
    <scope>IDENTIFICATION</scope>
</reference>
<dbReference type="Gene3D" id="3.10.100.10">
    <property type="entry name" value="Mannose-Binding Protein A, subunit A"/>
    <property type="match status" value="1"/>
</dbReference>
<dbReference type="CDD" id="cd00037">
    <property type="entry name" value="CLECT"/>
    <property type="match status" value="1"/>
</dbReference>
<dbReference type="InterPro" id="IPR016186">
    <property type="entry name" value="C-type_lectin-like/link_sf"/>
</dbReference>
<evidence type="ECO:0000259" key="3">
    <source>
        <dbReference type="PROSITE" id="PS50041"/>
    </source>
</evidence>
<dbReference type="HOGENOM" id="CLU_049894_10_2_1"/>
<dbReference type="Pfam" id="PF00059">
    <property type="entry name" value="Lectin_C"/>
    <property type="match status" value="1"/>
</dbReference>
<dbReference type="InterPro" id="IPR050801">
    <property type="entry name" value="Ca-Dep_Lectins_ImmuneDev"/>
</dbReference>
<evidence type="ECO:0000313" key="4">
    <source>
        <dbReference type="Ensembl" id="ENSCINP00000026313.2"/>
    </source>
</evidence>